<comment type="caution">
    <text evidence="2">The sequence shown here is derived from an EMBL/GenBank/DDBJ whole genome shotgun (WGS) entry which is preliminary data.</text>
</comment>
<name>A0A0R0LUB4_9MICR</name>
<keyword evidence="3" id="KW-1185">Reference proteome</keyword>
<dbReference type="EMBL" id="LGUB01000652">
    <property type="protein sequence ID" value="KRH92824.1"/>
    <property type="molecule type" value="Genomic_DNA"/>
</dbReference>
<dbReference type="OrthoDB" id="2196290at2759"/>
<sequence length="187" mass="21897">MNLSTLFNSVFHLVKTQNGVFYLKRDEKCYLIRTESEDILLEQIMELVNLIDEKNANEVEKNGLRVTKITSDVISDFIPVQNRNTGVHSTNPHKIEEVFGRSSGRFDPDIHPKYDQNIYRRKNDSGTYIDPNERFFRNELEKNEENSDLQVPEGARHDQMFPGKRKYRGPNPDHLRKPGNFPDNDFL</sequence>
<protein>
    <submittedName>
        <fullName evidence="2">Uncharacterized protein</fullName>
    </submittedName>
</protein>
<dbReference type="VEuPathDB" id="MicrosporidiaDB:M153_25760001865"/>
<accession>A0A0R0LUB4</accession>
<dbReference type="Proteomes" id="UP000051530">
    <property type="component" value="Unassembled WGS sequence"/>
</dbReference>
<dbReference type="AlphaFoldDB" id="A0A0R0LUB4"/>
<evidence type="ECO:0000256" key="1">
    <source>
        <dbReference type="SAM" id="MobiDB-lite"/>
    </source>
</evidence>
<reference evidence="2 3" key="1">
    <citation type="submission" date="2015-07" db="EMBL/GenBank/DDBJ databases">
        <title>The genome of Pseudoloma neurophilia, a relevant intracellular parasite of the zebrafish.</title>
        <authorList>
            <person name="Ndikumana S."/>
            <person name="Pelin A."/>
            <person name="Sanders J."/>
            <person name="Corradi N."/>
        </authorList>
    </citation>
    <scope>NUCLEOTIDE SEQUENCE [LARGE SCALE GENOMIC DNA]</scope>
    <source>
        <strain evidence="2 3">MK1</strain>
    </source>
</reference>
<gene>
    <name evidence="2" type="ORF">M153_25760001865</name>
</gene>
<feature type="region of interest" description="Disordered" evidence="1">
    <location>
        <begin position="141"/>
        <end position="187"/>
    </location>
</feature>
<organism evidence="2 3">
    <name type="scientific">Pseudoloma neurophilia</name>
    <dbReference type="NCBI Taxonomy" id="146866"/>
    <lineage>
        <taxon>Eukaryota</taxon>
        <taxon>Fungi</taxon>
        <taxon>Fungi incertae sedis</taxon>
        <taxon>Microsporidia</taxon>
        <taxon>Pseudoloma</taxon>
    </lineage>
</organism>
<proteinExistence type="predicted"/>
<evidence type="ECO:0000313" key="3">
    <source>
        <dbReference type="Proteomes" id="UP000051530"/>
    </source>
</evidence>
<evidence type="ECO:0000313" key="2">
    <source>
        <dbReference type="EMBL" id="KRH92824.1"/>
    </source>
</evidence>